<evidence type="ECO:0000256" key="2">
    <source>
        <dbReference type="ARBA" id="ARBA00022448"/>
    </source>
</evidence>
<dbReference type="PRINTS" id="PR01036">
    <property type="entry name" value="TCRTETB"/>
</dbReference>
<feature type="transmembrane region" description="Helical" evidence="7">
    <location>
        <begin position="162"/>
        <end position="184"/>
    </location>
</feature>
<keyword evidence="2" id="KW-0813">Transport</keyword>
<evidence type="ECO:0000259" key="8">
    <source>
        <dbReference type="PROSITE" id="PS50850"/>
    </source>
</evidence>
<comment type="caution">
    <text evidence="9">The sequence shown here is derived from an EMBL/GenBank/DDBJ whole genome shotgun (WGS) entry which is preliminary data.</text>
</comment>
<evidence type="ECO:0000256" key="4">
    <source>
        <dbReference type="ARBA" id="ARBA00022692"/>
    </source>
</evidence>
<feature type="transmembrane region" description="Helical" evidence="7">
    <location>
        <begin position="227"/>
        <end position="246"/>
    </location>
</feature>
<feature type="transmembrane region" description="Helical" evidence="7">
    <location>
        <begin position="373"/>
        <end position="395"/>
    </location>
</feature>
<comment type="subcellular location">
    <subcellularLocation>
        <location evidence="1">Cell membrane</location>
        <topology evidence="1">Multi-pass membrane protein</topology>
    </subcellularLocation>
</comment>
<evidence type="ECO:0000256" key="6">
    <source>
        <dbReference type="ARBA" id="ARBA00023136"/>
    </source>
</evidence>
<dbReference type="FunFam" id="1.20.1720.10:FF:000004">
    <property type="entry name" value="EmrB/QacA family drug resistance transporter"/>
    <property type="match status" value="1"/>
</dbReference>
<feature type="domain" description="Major facilitator superfamily (MFS) profile" evidence="8">
    <location>
        <begin position="11"/>
        <end position="512"/>
    </location>
</feature>
<evidence type="ECO:0000256" key="5">
    <source>
        <dbReference type="ARBA" id="ARBA00022989"/>
    </source>
</evidence>
<evidence type="ECO:0000313" key="9">
    <source>
        <dbReference type="EMBL" id="NOU96255.1"/>
    </source>
</evidence>
<sequence length="522" mass="56617">MTEKKSNVRWTIVGLMLGLLLAALDQTIVSTAMPTIVGELGGLEQFVWVFSAYLIANVVSMPIFGKLSDMYGRKLFFLLGLAVFMIGSALCGTSQNMIQLIIYRVIQGIGGGALMPITFTIVFDLFPPEKRGKMQGLFGAVFGISSVLGPLAGAYFTDNINWKWIFYINLPLGVISFLLITLFYRPSLAKNPNQRIDWMGTITFAASILCLMFALELGGKEFAWNSIESYSLFTGFVALLALFLWVETKAVSPVVPLGLFRNKLFTASMGVSLFYGALMMSAASYIPLFIQGVYEGSATSAGQVLTPMMLGVVVSSMFGGKLIGKTSYRNILLISSALLLIATSLLGTLSYNSPEWMKELYSMFGAVAPSLTPRWFVVVYMIFLGLGIGMSFPVTSMSSLHNVSAQYRGVITSLVSFFRSIGSAIGITVLGSVQAAALKTRMTELLPNSGMAENPIDARALLQPAVRAEMPPQVLEKLTLGLADSIGFVFQCTIFMAVIALLFVLLMGKAKLEIPAYAKQKA</sequence>
<dbReference type="PANTHER" id="PTHR23501:SF170">
    <property type="entry name" value="MULTIDRUG RESISTANCE PROTEIN 3"/>
    <property type="match status" value="1"/>
</dbReference>
<feature type="transmembrane region" description="Helical" evidence="7">
    <location>
        <begin position="331"/>
        <end position="353"/>
    </location>
</feature>
<feature type="transmembrane region" description="Helical" evidence="7">
    <location>
        <begin position="101"/>
        <end position="125"/>
    </location>
</feature>
<dbReference type="RefSeq" id="WP_171654487.1">
    <property type="nucleotide sequence ID" value="NZ_WHOD01000095.1"/>
</dbReference>
<feature type="transmembrane region" description="Helical" evidence="7">
    <location>
        <begin position="137"/>
        <end position="156"/>
    </location>
</feature>
<feature type="transmembrane region" description="Helical" evidence="7">
    <location>
        <begin position="46"/>
        <end position="64"/>
    </location>
</feature>
<gene>
    <name evidence="9" type="ORF">GC093_23975</name>
</gene>
<proteinExistence type="predicted"/>
<dbReference type="AlphaFoldDB" id="A0A972H0D5"/>
<feature type="transmembrane region" description="Helical" evidence="7">
    <location>
        <begin position="416"/>
        <end position="437"/>
    </location>
</feature>
<dbReference type="GO" id="GO:0005886">
    <property type="term" value="C:plasma membrane"/>
    <property type="evidence" value="ECO:0007669"/>
    <property type="project" value="UniProtKB-SubCell"/>
</dbReference>
<protein>
    <submittedName>
        <fullName evidence="9">DHA2 family efflux MFS transporter permease subunit</fullName>
    </submittedName>
</protein>
<dbReference type="Gene3D" id="1.20.1720.10">
    <property type="entry name" value="Multidrug resistance protein D"/>
    <property type="match status" value="1"/>
</dbReference>
<dbReference type="EMBL" id="WHOD01000095">
    <property type="protein sequence ID" value="NOU96255.1"/>
    <property type="molecule type" value="Genomic_DNA"/>
</dbReference>
<evidence type="ECO:0000313" key="10">
    <source>
        <dbReference type="Proteomes" id="UP000641588"/>
    </source>
</evidence>
<feature type="transmembrane region" description="Helical" evidence="7">
    <location>
        <begin position="76"/>
        <end position="95"/>
    </location>
</feature>
<dbReference type="Pfam" id="PF07690">
    <property type="entry name" value="MFS_1"/>
    <property type="match status" value="1"/>
</dbReference>
<dbReference type="InterPro" id="IPR011701">
    <property type="entry name" value="MFS"/>
</dbReference>
<feature type="transmembrane region" description="Helical" evidence="7">
    <location>
        <begin position="196"/>
        <end position="215"/>
    </location>
</feature>
<dbReference type="CDD" id="cd17502">
    <property type="entry name" value="MFS_Azr1_MDR_like"/>
    <property type="match status" value="1"/>
</dbReference>
<keyword evidence="4 7" id="KW-0812">Transmembrane</keyword>
<dbReference type="InterPro" id="IPR004638">
    <property type="entry name" value="EmrB-like"/>
</dbReference>
<keyword evidence="6 7" id="KW-0472">Membrane</keyword>
<dbReference type="PANTHER" id="PTHR23501">
    <property type="entry name" value="MAJOR FACILITATOR SUPERFAMILY"/>
    <property type="match status" value="1"/>
</dbReference>
<dbReference type="GO" id="GO:0022857">
    <property type="term" value="F:transmembrane transporter activity"/>
    <property type="evidence" value="ECO:0007669"/>
    <property type="project" value="InterPro"/>
</dbReference>
<keyword evidence="3" id="KW-1003">Cell membrane</keyword>
<feature type="transmembrane region" description="Helical" evidence="7">
    <location>
        <begin position="300"/>
        <end position="319"/>
    </location>
</feature>
<keyword evidence="5 7" id="KW-1133">Transmembrane helix</keyword>
<evidence type="ECO:0000256" key="3">
    <source>
        <dbReference type="ARBA" id="ARBA00022475"/>
    </source>
</evidence>
<organism evidence="9 10">
    <name type="scientific">Paenibacillus foliorum</name>
    <dbReference type="NCBI Taxonomy" id="2654974"/>
    <lineage>
        <taxon>Bacteria</taxon>
        <taxon>Bacillati</taxon>
        <taxon>Bacillota</taxon>
        <taxon>Bacilli</taxon>
        <taxon>Bacillales</taxon>
        <taxon>Paenibacillaceae</taxon>
        <taxon>Paenibacillus</taxon>
    </lineage>
</organism>
<dbReference type="NCBIfam" id="TIGR00711">
    <property type="entry name" value="efflux_EmrB"/>
    <property type="match status" value="1"/>
</dbReference>
<keyword evidence="10" id="KW-1185">Reference proteome</keyword>
<accession>A0A972H0D5</accession>
<dbReference type="InterPro" id="IPR020846">
    <property type="entry name" value="MFS_dom"/>
</dbReference>
<dbReference type="InterPro" id="IPR036259">
    <property type="entry name" value="MFS_trans_sf"/>
</dbReference>
<evidence type="ECO:0000256" key="1">
    <source>
        <dbReference type="ARBA" id="ARBA00004651"/>
    </source>
</evidence>
<evidence type="ECO:0000256" key="7">
    <source>
        <dbReference type="SAM" id="Phobius"/>
    </source>
</evidence>
<dbReference type="PROSITE" id="PS50850">
    <property type="entry name" value="MFS"/>
    <property type="match status" value="1"/>
</dbReference>
<dbReference type="Gene3D" id="1.20.1250.20">
    <property type="entry name" value="MFS general substrate transporter like domains"/>
    <property type="match status" value="1"/>
</dbReference>
<dbReference type="SUPFAM" id="SSF103473">
    <property type="entry name" value="MFS general substrate transporter"/>
    <property type="match status" value="1"/>
</dbReference>
<name>A0A972H0D5_9BACL</name>
<dbReference type="Proteomes" id="UP000641588">
    <property type="component" value="Unassembled WGS sequence"/>
</dbReference>
<feature type="transmembrane region" description="Helical" evidence="7">
    <location>
        <begin position="267"/>
        <end position="288"/>
    </location>
</feature>
<reference evidence="9" key="1">
    <citation type="submission" date="2019-10" db="EMBL/GenBank/DDBJ databases">
        <title>Description of Paenibacillus glebae sp. nov.</title>
        <authorList>
            <person name="Carlier A."/>
            <person name="Qi S."/>
        </authorList>
    </citation>
    <scope>NUCLEOTIDE SEQUENCE</scope>
    <source>
        <strain evidence="9">LMG 31456</strain>
    </source>
</reference>
<feature type="transmembrane region" description="Helical" evidence="7">
    <location>
        <begin position="485"/>
        <end position="506"/>
    </location>
</feature>